<comment type="caution">
    <text evidence="2">The sequence shown here is derived from an EMBL/GenBank/DDBJ whole genome shotgun (WGS) entry which is preliminary data.</text>
</comment>
<reference evidence="2" key="1">
    <citation type="journal article" date="2014" name="Int. J. Syst. Evol. Microbiol.">
        <title>Complete genome sequence of Corynebacterium casei LMG S-19264T (=DSM 44701T), isolated from a smear-ripened cheese.</title>
        <authorList>
            <consortium name="US DOE Joint Genome Institute (JGI-PGF)"/>
            <person name="Walter F."/>
            <person name="Albersmeier A."/>
            <person name="Kalinowski J."/>
            <person name="Ruckert C."/>
        </authorList>
    </citation>
    <scope>NUCLEOTIDE SEQUENCE</scope>
    <source>
        <strain evidence="2">JCM 3131</strain>
    </source>
</reference>
<gene>
    <name evidence="2" type="ORF">GCM10010145_10340</name>
</gene>
<reference evidence="2" key="2">
    <citation type="submission" date="2020-09" db="EMBL/GenBank/DDBJ databases">
        <authorList>
            <person name="Sun Q."/>
            <person name="Ohkuma M."/>
        </authorList>
    </citation>
    <scope>NUCLEOTIDE SEQUENCE</scope>
    <source>
        <strain evidence="2">JCM 3131</strain>
    </source>
</reference>
<dbReference type="EMBL" id="BMQK01000002">
    <property type="protein sequence ID" value="GGQ43695.1"/>
    <property type="molecule type" value="Genomic_DNA"/>
</dbReference>
<evidence type="ECO:0000313" key="3">
    <source>
        <dbReference type="Proteomes" id="UP000620156"/>
    </source>
</evidence>
<protein>
    <recommendedName>
        <fullName evidence="4">Antitoxin</fullName>
    </recommendedName>
</protein>
<dbReference type="AlphaFoldDB" id="A0A918B880"/>
<proteinExistence type="predicted"/>
<name>A0A918B880_9ACTN</name>
<dbReference type="Proteomes" id="UP000620156">
    <property type="component" value="Unassembled WGS sequence"/>
</dbReference>
<dbReference type="Pfam" id="PF14013">
    <property type="entry name" value="MT0933_antitox"/>
    <property type="match status" value="1"/>
</dbReference>
<evidence type="ECO:0008006" key="4">
    <source>
        <dbReference type="Google" id="ProtNLM"/>
    </source>
</evidence>
<sequence length="82" mass="8676">MGLLDSLKAKCGPATSRISGLAKEHGGKVERGLDKAAHMVDERTKGRYSDRIHMGTDKAKGAMDRLAHKDDGAGPPPRPPAS</sequence>
<keyword evidence="3" id="KW-1185">Reference proteome</keyword>
<organism evidence="2 3">
    <name type="scientific">Streptomyces ruber</name>
    <dbReference type="NCBI Taxonomy" id="83378"/>
    <lineage>
        <taxon>Bacteria</taxon>
        <taxon>Bacillati</taxon>
        <taxon>Actinomycetota</taxon>
        <taxon>Actinomycetes</taxon>
        <taxon>Kitasatosporales</taxon>
        <taxon>Streptomycetaceae</taxon>
        <taxon>Streptomyces</taxon>
    </lineage>
</organism>
<feature type="region of interest" description="Disordered" evidence="1">
    <location>
        <begin position="43"/>
        <end position="82"/>
    </location>
</feature>
<dbReference type="RefSeq" id="WP_189215453.1">
    <property type="nucleotide sequence ID" value="NZ_BMQK01000002.1"/>
</dbReference>
<accession>A0A918B880</accession>
<evidence type="ECO:0000313" key="2">
    <source>
        <dbReference type="EMBL" id="GGQ43695.1"/>
    </source>
</evidence>
<evidence type="ECO:0000256" key="1">
    <source>
        <dbReference type="SAM" id="MobiDB-lite"/>
    </source>
</evidence>
<dbReference type="InterPro" id="IPR028037">
    <property type="entry name" value="Antitoxin_Rv0909/MT0933"/>
</dbReference>
<feature type="compositionally biased region" description="Basic and acidic residues" evidence="1">
    <location>
        <begin position="43"/>
        <end position="72"/>
    </location>
</feature>